<proteinExistence type="predicted"/>
<comment type="caution">
    <text evidence="1">The sequence shown here is derived from an EMBL/GenBank/DDBJ whole genome shotgun (WGS) entry which is preliminary data.</text>
</comment>
<sequence length="88" mass="10223">MHFKHHTVEYLESLVGIKRHLAPYGLLSSAFNQTQVTEENIISDEITNKGNERNCFQPIGNFESYYDDMDSYSLYYYGLIQKSFDSLG</sequence>
<evidence type="ECO:0000313" key="1">
    <source>
        <dbReference type="EMBL" id="CAG8796693.1"/>
    </source>
</evidence>
<gene>
    <name evidence="1" type="ORF">GMARGA_LOCUS22246</name>
</gene>
<dbReference type="Proteomes" id="UP000789901">
    <property type="component" value="Unassembled WGS sequence"/>
</dbReference>
<name>A0ABN7VSP9_GIGMA</name>
<dbReference type="EMBL" id="CAJVQB010021295">
    <property type="protein sequence ID" value="CAG8796693.1"/>
    <property type="molecule type" value="Genomic_DNA"/>
</dbReference>
<protein>
    <submittedName>
        <fullName evidence="1">43408_t:CDS:1</fullName>
    </submittedName>
</protein>
<accession>A0ABN7VSP9</accession>
<evidence type="ECO:0000313" key="2">
    <source>
        <dbReference type="Proteomes" id="UP000789901"/>
    </source>
</evidence>
<reference evidence="1 2" key="1">
    <citation type="submission" date="2021-06" db="EMBL/GenBank/DDBJ databases">
        <authorList>
            <person name="Kallberg Y."/>
            <person name="Tangrot J."/>
            <person name="Rosling A."/>
        </authorList>
    </citation>
    <scope>NUCLEOTIDE SEQUENCE [LARGE SCALE GENOMIC DNA]</scope>
    <source>
        <strain evidence="1 2">120-4 pot B 10/14</strain>
    </source>
</reference>
<keyword evidence="2" id="KW-1185">Reference proteome</keyword>
<organism evidence="1 2">
    <name type="scientific">Gigaspora margarita</name>
    <dbReference type="NCBI Taxonomy" id="4874"/>
    <lineage>
        <taxon>Eukaryota</taxon>
        <taxon>Fungi</taxon>
        <taxon>Fungi incertae sedis</taxon>
        <taxon>Mucoromycota</taxon>
        <taxon>Glomeromycotina</taxon>
        <taxon>Glomeromycetes</taxon>
        <taxon>Diversisporales</taxon>
        <taxon>Gigasporaceae</taxon>
        <taxon>Gigaspora</taxon>
    </lineage>
</organism>